<feature type="domain" description="HYR" evidence="3">
    <location>
        <begin position="288"/>
        <end position="363"/>
    </location>
</feature>
<feature type="transmembrane region" description="Helical" evidence="2">
    <location>
        <begin position="7"/>
        <end position="26"/>
    </location>
</feature>
<dbReference type="EMBL" id="JABBNU010000009">
    <property type="protein sequence ID" value="NMM49605.1"/>
    <property type="molecule type" value="Genomic_DNA"/>
</dbReference>
<keyword evidence="2" id="KW-1133">Transmembrane helix</keyword>
<dbReference type="RefSeq" id="WP_169682880.1">
    <property type="nucleotide sequence ID" value="NZ_JABBNU010000009.1"/>
</dbReference>
<dbReference type="AlphaFoldDB" id="A0A848J276"/>
<evidence type="ECO:0000313" key="5">
    <source>
        <dbReference type="Proteomes" id="UP000559010"/>
    </source>
</evidence>
<gene>
    <name evidence="4" type="ORF">HH304_14445</name>
</gene>
<sequence>MLNNKLIYFLFKITFLFSLTTIPLIVNGNCIVDFPGNSNLNYSSVCNSTNGNVEIGRNIPLSDGDSFTFDSPSTISIGGIIKIFAAGNGKIIIPEGVTVVVQGNLQIETAGGGCESGAACNFEFIVDGFLIVDGNLQNKATSLIWTGTGIVDILSNFDNTNSGCMECGATCPEFINHNRCNDINSTCSNNFCELQYGKSAFKGVDNLAPKFDYCPSDLIFYTDDNSCTALATWPDPQASDNSGTVTISDPSIPKGQNLAPGTYTVNYTATDGSGNKATCSFNFEVIDNVSPSTTFCPEDIIRYGAQTVQWTEPKFSDNCEITTIQKSHTPGSLFDIGSTTVTYTAKDKNGNQTTCSFKVVVQEENGPEITFCPDNIILDADQNCESFASWDLPTANMIEGIPPKSNYTPGQLFQLGSTNVVYEFIDITGKSYCSFDVIIIDNDPPVYSNIPKDTLIKTTKSTLAYSWEEPIATDNCEFNEYSTHKPGDIFPEGITTVSYTATDNSGNETTVSFNVTIKTNHPPVIKKDTIELEYSERLEVCPTINDPDGDIINIKSSKILLGEGSLGDLLQDGTCLEFYPNSDAAALYEILIEVCDNGTPQTCSQGVFFVKIPEQVKFKEAVIPYKIFTPDNDSYNDVWVIENIESYPNNHVTIYDRWGRVIYDANGYNNVDVVFDGSNINSSLGGSEIPTGTYFFNIVLNGNQKLQGYVELLR</sequence>
<evidence type="ECO:0000256" key="1">
    <source>
        <dbReference type="ARBA" id="ARBA00022737"/>
    </source>
</evidence>
<dbReference type="InterPro" id="IPR003410">
    <property type="entry name" value="HYR_dom"/>
</dbReference>
<organism evidence="4 5">
    <name type="scientific">Marinigracilibium pacificum</name>
    <dbReference type="NCBI Taxonomy" id="2729599"/>
    <lineage>
        <taxon>Bacteria</taxon>
        <taxon>Pseudomonadati</taxon>
        <taxon>Bacteroidota</taxon>
        <taxon>Cytophagia</taxon>
        <taxon>Cytophagales</taxon>
        <taxon>Flammeovirgaceae</taxon>
        <taxon>Marinigracilibium</taxon>
    </lineage>
</organism>
<keyword evidence="2" id="KW-0472">Membrane</keyword>
<proteinExistence type="predicted"/>
<dbReference type="InterPro" id="IPR013783">
    <property type="entry name" value="Ig-like_fold"/>
</dbReference>
<keyword evidence="5" id="KW-1185">Reference proteome</keyword>
<protein>
    <submittedName>
        <fullName evidence="4">HYR domain-containing protein</fullName>
    </submittedName>
</protein>
<evidence type="ECO:0000313" key="4">
    <source>
        <dbReference type="EMBL" id="NMM49605.1"/>
    </source>
</evidence>
<dbReference type="PANTHER" id="PTHR24273">
    <property type="entry name" value="FI04643P-RELATED"/>
    <property type="match status" value="1"/>
</dbReference>
<dbReference type="Proteomes" id="UP000559010">
    <property type="component" value="Unassembled WGS sequence"/>
</dbReference>
<dbReference type="Pfam" id="PF13585">
    <property type="entry name" value="CHU_C"/>
    <property type="match status" value="1"/>
</dbReference>
<dbReference type="Gene3D" id="2.60.40.10">
    <property type="entry name" value="Immunoglobulins"/>
    <property type="match status" value="1"/>
</dbReference>
<dbReference type="InterPro" id="IPR026341">
    <property type="entry name" value="T9SS_type_B"/>
</dbReference>
<feature type="domain" description="HYR" evidence="3">
    <location>
        <begin position="204"/>
        <end position="287"/>
    </location>
</feature>
<reference evidence="4 5" key="1">
    <citation type="submission" date="2020-04" db="EMBL/GenBank/DDBJ databases">
        <title>Flammeovirgaceae bacterium KN852 isolated from deep sea.</title>
        <authorList>
            <person name="Zhang D.-C."/>
        </authorList>
    </citation>
    <scope>NUCLEOTIDE SEQUENCE [LARGE SCALE GENOMIC DNA]</scope>
    <source>
        <strain evidence="4 5">KN852</strain>
    </source>
</reference>
<keyword evidence="2" id="KW-0812">Transmembrane</keyword>
<name>A0A848J276_9BACT</name>
<feature type="domain" description="HYR" evidence="3">
    <location>
        <begin position="440"/>
        <end position="519"/>
    </location>
</feature>
<dbReference type="Pfam" id="PF02494">
    <property type="entry name" value="HYR"/>
    <property type="match status" value="4"/>
</dbReference>
<comment type="caution">
    <text evidence="4">The sequence shown here is derived from an EMBL/GenBank/DDBJ whole genome shotgun (WGS) entry which is preliminary data.</text>
</comment>
<dbReference type="PROSITE" id="PS50825">
    <property type="entry name" value="HYR"/>
    <property type="match status" value="3"/>
</dbReference>
<keyword evidence="1" id="KW-0677">Repeat</keyword>
<evidence type="ECO:0000259" key="3">
    <source>
        <dbReference type="PROSITE" id="PS50825"/>
    </source>
</evidence>
<accession>A0A848J276</accession>
<evidence type="ECO:0000256" key="2">
    <source>
        <dbReference type="SAM" id="Phobius"/>
    </source>
</evidence>
<dbReference type="PANTHER" id="PTHR24273:SF32">
    <property type="entry name" value="HYALIN"/>
    <property type="match status" value="1"/>
</dbReference>
<dbReference type="NCBIfam" id="TIGR04131">
    <property type="entry name" value="Bac_Flav_CTERM"/>
    <property type="match status" value="1"/>
</dbReference>